<evidence type="ECO:0000259" key="4">
    <source>
        <dbReference type="PROSITE" id="PS51077"/>
    </source>
</evidence>
<dbReference type="PANTHER" id="PTHR30136">
    <property type="entry name" value="HELIX-TURN-HELIX TRANSCRIPTIONAL REGULATOR, ICLR FAMILY"/>
    <property type="match status" value="1"/>
</dbReference>
<keyword evidence="7" id="KW-1185">Reference proteome</keyword>
<dbReference type="InterPro" id="IPR036388">
    <property type="entry name" value="WH-like_DNA-bd_sf"/>
</dbReference>
<dbReference type="RefSeq" id="WP_253777993.1">
    <property type="nucleotide sequence ID" value="NZ_BAAAVE010000047.1"/>
</dbReference>
<dbReference type="InterPro" id="IPR005471">
    <property type="entry name" value="Tscrpt_reg_IclR_N"/>
</dbReference>
<dbReference type="PANTHER" id="PTHR30136:SF24">
    <property type="entry name" value="HTH-TYPE TRANSCRIPTIONAL REPRESSOR ALLR"/>
    <property type="match status" value="1"/>
</dbReference>
<evidence type="ECO:0000256" key="2">
    <source>
        <dbReference type="ARBA" id="ARBA00023125"/>
    </source>
</evidence>
<dbReference type="PROSITE" id="PS51078">
    <property type="entry name" value="ICLR_ED"/>
    <property type="match status" value="1"/>
</dbReference>
<comment type="caution">
    <text evidence="6">The sequence shown here is derived from an EMBL/GenBank/DDBJ whole genome shotgun (WGS) entry which is preliminary data.</text>
</comment>
<dbReference type="EMBL" id="JAMZEC010000001">
    <property type="protein sequence ID" value="MCP2351575.1"/>
    <property type="molecule type" value="Genomic_DNA"/>
</dbReference>
<dbReference type="Pfam" id="PF01614">
    <property type="entry name" value="IclR_C"/>
    <property type="match status" value="1"/>
</dbReference>
<feature type="domain" description="IclR-ED" evidence="5">
    <location>
        <begin position="57"/>
        <end position="246"/>
    </location>
</feature>
<dbReference type="InterPro" id="IPR029016">
    <property type="entry name" value="GAF-like_dom_sf"/>
</dbReference>
<proteinExistence type="predicted"/>
<feature type="domain" description="HTH iclR-type" evidence="4">
    <location>
        <begin position="2"/>
        <end position="63"/>
    </location>
</feature>
<dbReference type="Proteomes" id="UP001320766">
    <property type="component" value="Unassembled WGS sequence"/>
</dbReference>
<evidence type="ECO:0000256" key="1">
    <source>
        <dbReference type="ARBA" id="ARBA00023015"/>
    </source>
</evidence>
<evidence type="ECO:0000259" key="5">
    <source>
        <dbReference type="PROSITE" id="PS51078"/>
    </source>
</evidence>
<dbReference type="PROSITE" id="PS51077">
    <property type="entry name" value="HTH_ICLR"/>
    <property type="match status" value="1"/>
</dbReference>
<dbReference type="SUPFAM" id="SSF55781">
    <property type="entry name" value="GAF domain-like"/>
    <property type="match status" value="1"/>
</dbReference>
<dbReference type="InterPro" id="IPR014757">
    <property type="entry name" value="Tscrpt_reg_IclR_C"/>
</dbReference>
<dbReference type="InterPro" id="IPR050707">
    <property type="entry name" value="HTH_MetabolicPath_Reg"/>
</dbReference>
<keyword evidence="3" id="KW-0804">Transcription</keyword>
<dbReference type="Gene3D" id="1.10.10.10">
    <property type="entry name" value="Winged helix-like DNA-binding domain superfamily/Winged helix DNA-binding domain"/>
    <property type="match status" value="1"/>
</dbReference>
<dbReference type="Gene3D" id="3.30.450.40">
    <property type="match status" value="1"/>
</dbReference>
<protein>
    <submittedName>
        <fullName evidence="6">IclR family acetate operon transcriptional repressor</fullName>
    </submittedName>
</protein>
<sequence>MSTSLERALDAMELLAEGQETTLAGLAGRLGASRATVHRLLAVLQARGYVRHVPETHEYRLGPALTDLTARSEAGSLTSLAAPVMAELSALTGETINLAVLRRGRIVWADTVDGVHAIRLTTTLGDRVPPHATAIGKAILAGLPHAEWGALLGREPYARHTPATRTTLAELRPDVESARGCGYALDEEESEVGGICLAAAVIGRAGRPIGAISVSAVAVRFPRATWPEVGEAVYDACARLSARIQTSGADE</sequence>
<accession>A0ABT1KC43</accession>
<dbReference type="InterPro" id="IPR036390">
    <property type="entry name" value="WH_DNA-bd_sf"/>
</dbReference>
<dbReference type="Pfam" id="PF09339">
    <property type="entry name" value="HTH_IclR"/>
    <property type="match status" value="1"/>
</dbReference>
<reference evidence="6 7" key="1">
    <citation type="submission" date="2022-06" db="EMBL/GenBank/DDBJ databases">
        <title>Sequencing the genomes of 1000 actinobacteria strains.</title>
        <authorList>
            <person name="Klenk H.-P."/>
        </authorList>
    </citation>
    <scope>NUCLEOTIDE SEQUENCE [LARGE SCALE GENOMIC DNA]</scope>
    <source>
        <strain evidence="6 7">DSM 44170</strain>
    </source>
</reference>
<evidence type="ECO:0000313" key="7">
    <source>
        <dbReference type="Proteomes" id="UP001320766"/>
    </source>
</evidence>
<evidence type="ECO:0000256" key="3">
    <source>
        <dbReference type="ARBA" id="ARBA00023163"/>
    </source>
</evidence>
<keyword evidence="1" id="KW-0805">Transcription regulation</keyword>
<keyword evidence="2" id="KW-0238">DNA-binding</keyword>
<dbReference type="SMART" id="SM00346">
    <property type="entry name" value="HTH_ICLR"/>
    <property type="match status" value="1"/>
</dbReference>
<name>A0ABT1KC43_9ACTN</name>
<organism evidence="6 7">
    <name type="scientific">Nonomuraea roseoviolacea subsp. carminata</name>
    <dbReference type="NCBI Taxonomy" id="160689"/>
    <lineage>
        <taxon>Bacteria</taxon>
        <taxon>Bacillati</taxon>
        <taxon>Actinomycetota</taxon>
        <taxon>Actinomycetes</taxon>
        <taxon>Streptosporangiales</taxon>
        <taxon>Streptosporangiaceae</taxon>
        <taxon>Nonomuraea</taxon>
    </lineage>
</organism>
<gene>
    <name evidence="6" type="ORF">HD595_007697</name>
</gene>
<dbReference type="SUPFAM" id="SSF46785">
    <property type="entry name" value="Winged helix' DNA-binding domain"/>
    <property type="match status" value="1"/>
</dbReference>
<evidence type="ECO:0000313" key="6">
    <source>
        <dbReference type="EMBL" id="MCP2351575.1"/>
    </source>
</evidence>